<dbReference type="Proteomes" id="UP001596547">
    <property type="component" value="Unassembled WGS sequence"/>
</dbReference>
<dbReference type="EMBL" id="JBHTBF010000003">
    <property type="protein sequence ID" value="MFC7318837.1"/>
    <property type="molecule type" value="Genomic_DNA"/>
</dbReference>
<dbReference type="SUPFAM" id="SSF51735">
    <property type="entry name" value="NAD(P)-binding Rossmann-fold domains"/>
    <property type="match status" value="1"/>
</dbReference>
<dbReference type="Gene3D" id="3.40.50.720">
    <property type="entry name" value="NAD(P)-binding Rossmann-like Domain"/>
    <property type="match status" value="1"/>
</dbReference>
<evidence type="ECO:0000313" key="2">
    <source>
        <dbReference type="EMBL" id="MFC7318837.1"/>
    </source>
</evidence>
<dbReference type="Pfam" id="PF19328">
    <property type="entry name" value="DAP_DH_C"/>
    <property type="match status" value="1"/>
</dbReference>
<protein>
    <recommendedName>
        <fullName evidence="1">2,4-diaminopentanoate dehydrogenase C-terminal domain-containing protein</fullName>
    </recommendedName>
</protein>
<keyword evidence="3" id="KW-1185">Reference proteome</keyword>
<accession>A0ABD6AF45</accession>
<organism evidence="2 3">
    <name type="scientific">Halomarina halobia</name>
    <dbReference type="NCBI Taxonomy" id="3033386"/>
    <lineage>
        <taxon>Archaea</taxon>
        <taxon>Methanobacteriati</taxon>
        <taxon>Methanobacteriota</taxon>
        <taxon>Stenosarchaea group</taxon>
        <taxon>Halobacteria</taxon>
        <taxon>Halobacteriales</taxon>
        <taxon>Natronomonadaceae</taxon>
        <taxon>Halomarina</taxon>
    </lineage>
</organism>
<dbReference type="InterPro" id="IPR045760">
    <property type="entry name" value="DAP_DH_C"/>
</dbReference>
<proteinExistence type="predicted"/>
<dbReference type="CDD" id="cd24146">
    <property type="entry name" value="nat-AmDH_N_like"/>
    <property type="match status" value="1"/>
</dbReference>
<reference evidence="2 3" key="1">
    <citation type="journal article" date="2019" name="Int. J. Syst. Evol. Microbiol.">
        <title>The Global Catalogue of Microorganisms (GCM) 10K type strain sequencing project: providing services to taxonomists for standard genome sequencing and annotation.</title>
        <authorList>
            <consortium name="The Broad Institute Genomics Platform"/>
            <consortium name="The Broad Institute Genome Sequencing Center for Infectious Disease"/>
            <person name="Wu L."/>
            <person name="Ma J."/>
        </authorList>
    </citation>
    <scope>NUCLEOTIDE SEQUENCE [LARGE SCALE GENOMIC DNA]</scope>
    <source>
        <strain evidence="2 3">PSR21</strain>
    </source>
</reference>
<dbReference type="GeneID" id="79316975"/>
<evidence type="ECO:0000313" key="3">
    <source>
        <dbReference type="Proteomes" id="UP001596547"/>
    </source>
</evidence>
<feature type="domain" description="2,4-diaminopentanoate dehydrogenase C-terminal" evidence="1">
    <location>
        <begin position="148"/>
        <end position="335"/>
    </location>
</feature>
<name>A0ABD6AF45_9EURY</name>
<dbReference type="InterPro" id="IPR036291">
    <property type="entry name" value="NAD(P)-bd_dom_sf"/>
</dbReference>
<gene>
    <name evidence="2" type="ORF">ACFQPE_18835</name>
</gene>
<sequence>MSGNAGERPRLTAVQYGVGPIGSRIVRVAVDRGIEFVGGIDIDPTKVGRDLGRVVGLERDLGVDVTDDAQTALEAEPDVVFHSTGSSLAAVSPQLTDALTAEADVISTTEELSYPWWDPDNRGLASELDETAREHGVTCLGTGINPGFAMDTLPAVLSTPCQVVQSIRVERVQDAAQRRRPLQEKIGAGLDVETFEREIATAGGHVGLSESTAMLADALGWTLQTTERDIEPVIADERVRSDYVTVDPGAVAGIRQRVRGIVDGDAVIELDLRMYLDAPDPHDRIRITGRPPLDVVVAGGFHGDRTTPAIVVNVVPRVRAAAPGVATMLDLAVPSYTRAL</sequence>
<evidence type="ECO:0000259" key="1">
    <source>
        <dbReference type="Pfam" id="PF19328"/>
    </source>
</evidence>
<comment type="caution">
    <text evidence="2">The sequence shown here is derived from an EMBL/GenBank/DDBJ whole genome shotgun (WGS) entry which is preliminary data.</text>
</comment>
<dbReference type="RefSeq" id="WP_276306328.1">
    <property type="nucleotide sequence ID" value="NZ_CP119993.1"/>
</dbReference>
<dbReference type="AlphaFoldDB" id="A0ABD6AF45"/>